<dbReference type="PROSITE" id="PS51257">
    <property type="entry name" value="PROKAR_LIPOPROTEIN"/>
    <property type="match status" value="1"/>
</dbReference>
<dbReference type="InterPro" id="IPR004772">
    <property type="entry name" value="TrkH"/>
</dbReference>
<evidence type="ECO:0000256" key="5">
    <source>
        <dbReference type="ARBA" id="ARBA00022519"/>
    </source>
</evidence>
<keyword evidence="4" id="KW-1003">Cell membrane</keyword>
<feature type="transmembrane region" description="Helical" evidence="12">
    <location>
        <begin position="77"/>
        <end position="95"/>
    </location>
</feature>
<organism evidence="13 14">
    <name type="scientific">Pseudodesulfovibrio nedwellii</name>
    <dbReference type="NCBI Taxonomy" id="2973072"/>
    <lineage>
        <taxon>Bacteria</taxon>
        <taxon>Pseudomonadati</taxon>
        <taxon>Thermodesulfobacteriota</taxon>
        <taxon>Desulfovibrionia</taxon>
        <taxon>Desulfovibrionales</taxon>
        <taxon>Desulfovibrionaceae</taxon>
    </lineage>
</organism>
<reference evidence="13 14" key="1">
    <citation type="submission" date="2022-08" db="EMBL/GenBank/DDBJ databases">
        <title>Genome Sequence of the sulphate-reducing bacterium, Pseudodesulfovibrio sp. SYK.</title>
        <authorList>
            <person name="Kondo R."/>
            <person name="Kataoka T."/>
        </authorList>
    </citation>
    <scope>NUCLEOTIDE SEQUENCE [LARGE SCALE GENOMIC DNA]</scope>
    <source>
        <strain evidence="13 14">SYK</strain>
    </source>
</reference>
<dbReference type="NCBIfam" id="TIGR00933">
    <property type="entry name" value="2a38"/>
    <property type="match status" value="1"/>
</dbReference>
<evidence type="ECO:0000313" key="14">
    <source>
        <dbReference type="Proteomes" id="UP001317742"/>
    </source>
</evidence>
<keyword evidence="3" id="KW-0813">Transport</keyword>
<feature type="transmembrane region" description="Helical" evidence="12">
    <location>
        <begin position="186"/>
        <end position="205"/>
    </location>
</feature>
<dbReference type="PANTHER" id="PTHR32024:SF2">
    <property type="entry name" value="TRK SYSTEM POTASSIUM UPTAKE PROTEIN TRKG-RELATED"/>
    <property type="match status" value="1"/>
</dbReference>
<keyword evidence="5" id="KW-0997">Cell inner membrane</keyword>
<gene>
    <name evidence="13" type="ORF">SYK_04600</name>
</gene>
<evidence type="ECO:0000256" key="1">
    <source>
        <dbReference type="ARBA" id="ARBA00004429"/>
    </source>
</evidence>
<feature type="transmembrane region" description="Helical" evidence="12">
    <location>
        <begin position="275"/>
        <end position="296"/>
    </location>
</feature>
<evidence type="ECO:0000256" key="3">
    <source>
        <dbReference type="ARBA" id="ARBA00022448"/>
    </source>
</evidence>
<feature type="transmembrane region" description="Helical" evidence="12">
    <location>
        <begin position="395"/>
        <end position="418"/>
    </location>
</feature>
<dbReference type="RefSeq" id="WP_281762024.1">
    <property type="nucleotide sequence ID" value="NZ_AP026709.1"/>
</dbReference>
<feature type="transmembrane region" description="Helical" evidence="12">
    <location>
        <begin position="7"/>
        <end position="30"/>
    </location>
</feature>
<evidence type="ECO:0000256" key="9">
    <source>
        <dbReference type="ARBA" id="ARBA00022989"/>
    </source>
</evidence>
<dbReference type="PANTHER" id="PTHR32024">
    <property type="entry name" value="TRK SYSTEM POTASSIUM UPTAKE PROTEIN TRKG-RELATED"/>
    <property type="match status" value="1"/>
</dbReference>
<comment type="subcellular location">
    <subcellularLocation>
        <location evidence="1">Cell inner membrane</location>
        <topology evidence="1">Multi-pass membrane protein</topology>
    </subcellularLocation>
</comment>
<dbReference type="Pfam" id="PF02386">
    <property type="entry name" value="TrkH"/>
    <property type="match status" value="1"/>
</dbReference>
<dbReference type="InterPro" id="IPR003445">
    <property type="entry name" value="Cat_transpt"/>
</dbReference>
<proteinExistence type="inferred from homology"/>
<evidence type="ECO:0000256" key="12">
    <source>
        <dbReference type="SAM" id="Phobius"/>
    </source>
</evidence>
<comment type="similarity">
    <text evidence="2">Belongs to the TrkH potassium transport family.</text>
</comment>
<accession>A0ABN6S347</accession>
<evidence type="ECO:0000256" key="4">
    <source>
        <dbReference type="ARBA" id="ARBA00022475"/>
    </source>
</evidence>
<feature type="transmembrane region" description="Helical" evidence="12">
    <location>
        <begin position="36"/>
        <end position="57"/>
    </location>
</feature>
<evidence type="ECO:0000256" key="11">
    <source>
        <dbReference type="ARBA" id="ARBA00023136"/>
    </source>
</evidence>
<protein>
    <submittedName>
        <fullName evidence="13">Trk system potassium transporter TrkH</fullName>
    </submittedName>
</protein>
<evidence type="ECO:0000256" key="7">
    <source>
        <dbReference type="ARBA" id="ARBA00022692"/>
    </source>
</evidence>
<evidence type="ECO:0000313" key="13">
    <source>
        <dbReference type="EMBL" id="BDQ36100.1"/>
    </source>
</evidence>
<keyword evidence="11 12" id="KW-0472">Membrane</keyword>
<keyword evidence="6" id="KW-0633">Potassium transport</keyword>
<dbReference type="PIRSF" id="PIRSF006247">
    <property type="entry name" value="TrkH"/>
    <property type="match status" value="1"/>
</dbReference>
<sequence length="487" mass="53039">MRWKYVLHIIGALVACIGLTMVLPFGWGLYYGDGTAYPIGLSMGITVIAGGLAFAFFRDSEASKKSSVMTHREGMAIVALGWFAAGVFGGLPFYLGGTFESVVDCVFESLSGFSTTGSSVLVDIESVPRGLLFWRSLTHWLGGMGIIVFSLAILPFLGIGGMQLYKAEVPGPSPDKLKPRIKDTAMTLWKVYLLFSAVETVLLMFGGMDLFDALCHTFGTMATGGFSTRNTSVAAFDSAYIDYVITVFMVIAGVNFSLHYLLLKGRFKVLIKDPEFRVFAFMIAIFIAIITVFVYAEGNYDTVSDSIRYTSFQVASILTTTGFATADYELWPGVTQAILLFCMFVGGCAGSTGGGMKVMRIMLLFKQSYQELFRLIHPRAVSHVKMGRTVVKDDVISGVWGFFILWLGLLVLAAFIVASTGVDVVTSFAAALACIGNIGPGIGGVGPTDNFAWLPDIAKWVLTFCMVLGRLEIYTVIILFVPEFWRK</sequence>
<keyword evidence="9 12" id="KW-1133">Transmembrane helix</keyword>
<feature type="transmembrane region" description="Helical" evidence="12">
    <location>
        <begin position="457"/>
        <end position="481"/>
    </location>
</feature>
<keyword evidence="8" id="KW-0630">Potassium</keyword>
<feature type="transmembrane region" description="Helical" evidence="12">
    <location>
        <begin position="240"/>
        <end position="263"/>
    </location>
</feature>
<keyword evidence="10" id="KW-0406">Ion transport</keyword>
<evidence type="ECO:0000256" key="8">
    <source>
        <dbReference type="ARBA" id="ARBA00022958"/>
    </source>
</evidence>
<feature type="transmembrane region" description="Helical" evidence="12">
    <location>
        <begin position="140"/>
        <end position="165"/>
    </location>
</feature>
<dbReference type="EMBL" id="AP026709">
    <property type="protein sequence ID" value="BDQ36100.1"/>
    <property type="molecule type" value="Genomic_DNA"/>
</dbReference>
<keyword evidence="7 12" id="KW-0812">Transmembrane</keyword>
<evidence type="ECO:0000256" key="6">
    <source>
        <dbReference type="ARBA" id="ARBA00022538"/>
    </source>
</evidence>
<evidence type="ECO:0000256" key="10">
    <source>
        <dbReference type="ARBA" id="ARBA00023065"/>
    </source>
</evidence>
<name>A0ABN6S347_9BACT</name>
<keyword evidence="14" id="KW-1185">Reference proteome</keyword>
<evidence type="ECO:0000256" key="2">
    <source>
        <dbReference type="ARBA" id="ARBA00009137"/>
    </source>
</evidence>
<feature type="transmembrane region" description="Helical" evidence="12">
    <location>
        <begin position="337"/>
        <end position="356"/>
    </location>
</feature>
<dbReference type="Proteomes" id="UP001317742">
    <property type="component" value="Chromosome"/>
</dbReference>